<accession>A0A7I7L5K5</accession>
<protein>
    <submittedName>
        <fullName evidence="1">Uncharacterized protein</fullName>
    </submittedName>
</protein>
<sequence>MHFGIQSVWYQQVQHWRKAPMTHNTTTPTEAHTALNNAPQHLRHASSCAALVCSVSGGYDLA</sequence>
<name>A0A7I7L5K5_9MYCO</name>
<proteinExistence type="predicted"/>
<dbReference type="KEGG" id="msho:MSHO_00970"/>
<dbReference type="AlphaFoldDB" id="A0A7I7L5K5"/>
<dbReference type="Proteomes" id="UP000467164">
    <property type="component" value="Chromosome"/>
</dbReference>
<gene>
    <name evidence="1" type="ORF">MSHO_00970</name>
</gene>
<keyword evidence="2" id="KW-1185">Reference proteome</keyword>
<dbReference type="EMBL" id="AP022572">
    <property type="protein sequence ID" value="BBX54752.1"/>
    <property type="molecule type" value="Genomic_DNA"/>
</dbReference>
<evidence type="ECO:0000313" key="1">
    <source>
        <dbReference type="EMBL" id="BBX54752.1"/>
    </source>
</evidence>
<reference evidence="1 2" key="1">
    <citation type="journal article" date="2019" name="Emerg. Microbes Infect.">
        <title>Comprehensive subspecies identification of 175 nontuberculous mycobacteria species based on 7547 genomic profiles.</title>
        <authorList>
            <person name="Matsumoto Y."/>
            <person name="Kinjo T."/>
            <person name="Motooka D."/>
            <person name="Nabeya D."/>
            <person name="Jung N."/>
            <person name="Uechi K."/>
            <person name="Horii T."/>
            <person name="Iida T."/>
            <person name="Fujita J."/>
            <person name="Nakamura S."/>
        </authorList>
    </citation>
    <scope>NUCLEOTIDE SEQUENCE [LARGE SCALE GENOMIC DNA]</scope>
    <source>
        <strain evidence="1 2">JCM 12657</strain>
    </source>
</reference>
<evidence type="ECO:0000313" key="2">
    <source>
        <dbReference type="Proteomes" id="UP000467164"/>
    </source>
</evidence>
<organism evidence="1 2">
    <name type="scientific">Mycobacterium shottsii</name>
    <dbReference type="NCBI Taxonomy" id="133549"/>
    <lineage>
        <taxon>Bacteria</taxon>
        <taxon>Bacillati</taxon>
        <taxon>Actinomycetota</taxon>
        <taxon>Actinomycetes</taxon>
        <taxon>Mycobacteriales</taxon>
        <taxon>Mycobacteriaceae</taxon>
        <taxon>Mycobacterium</taxon>
        <taxon>Mycobacterium ulcerans group</taxon>
    </lineage>
</organism>